<reference evidence="1" key="1">
    <citation type="submission" date="2020-05" db="EMBL/GenBank/DDBJ databases">
        <authorList>
            <person name="Chiriac C."/>
            <person name="Salcher M."/>
            <person name="Ghai R."/>
            <person name="Kavagutti S V."/>
        </authorList>
    </citation>
    <scope>NUCLEOTIDE SEQUENCE</scope>
</reference>
<accession>A0A6J7WD28</accession>
<proteinExistence type="predicted"/>
<name>A0A6J7WD28_9CAUD</name>
<gene>
    <name evidence="1" type="ORF">UFOVP167_49</name>
</gene>
<sequence length="85" mass="9558">MIQQLAATFYAAISDAVTSDELEQIKLLNKLSRSPTSCAVHDFCDANHYLLASYEELLGHECDMTDSDLQVMSKAADYAHKHFFQ</sequence>
<protein>
    <submittedName>
        <fullName evidence="1">Uncharacterized protein</fullName>
    </submittedName>
</protein>
<dbReference type="EMBL" id="LR798222">
    <property type="protein sequence ID" value="CAB5195087.1"/>
    <property type="molecule type" value="Genomic_DNA"/>
</dbReference>
<evidence type="ECO:0000313" key="1">
    <source>
        <dbReference type="EMBL" id="CAB5195087.1"/>
    </source>
</evidence>
<organism evidence="1">
    <name type="scientific">uncultured Caudovirales phage</name>
    <dbReference type="NCBI Taxonomy" id="2100421"/>
    <lineage>
        <taxon>Viruses</taxon>
        <taxon>Duplodnaviria</taxon>
        <taxon>Heunggongvirae</taxon>
        <taxon>Uroviricota</taxon>
        <taxon>Caudoviricetes</taxon>
        <taxon>Peduoviridae</taxon>
        <taxon>Maltschvirus</taxon>
        <taxon>Maltschvirus maltsch</taxon>
    </lineage>
</organism>